<evidence type="ECO:0000259" key="3">
    <source>
        <dbReference type="Pfam" id="PF18998"/>
    </source>
</evidence>
<dbReference type="SMART" id="SM00710">
    <property type="entry name" value="PbH1"/>
    <property type="match status" value="16"/>
</dbReference>
<keyword evidence="1" id="KW-1133">Transmembrane helix</keyword>
<keyword evidence="1" id="KW-0812">Transmembrane</keyword>
<dbReference type="RefSeq" id="WP_199390336.1">
    <property type="nucleotide sequence ID" value="NZ_JAEMHL010000009.1"/>
</dbReference>
<dbReference type="InterPro" id="IPR012334">
    <property type="entry name" value="Pectin_lyas_fold"/>
</dbReference>
<protein>
    <submittedName>
        <fullName evidence="4">DUF11 domain-containing protein</fullName>
    </submittedName>
</protein>
<feature type="domain" description="Bacterial repeat" evidence="3">
    <location>
        <begin position="611"/>
        <end position="681"/>
    </location>
</feature>
<keyword evidence="5" id="KW-1185">Reference proteome</keyword>
<feature type="domain" description="Bacterial repeat" evidence="3">
    <location>
        <begin position="907"/>
        <end position="978"/>
    </location>
</feature>
<keyword evidence="1" id="KW-0472">Membrane</keyword>
<dbReference type="NCBIfam" id="TIGR01451">
    <property type="entry name" value="B_ant_repeat"/>
    <property type="match status" value="1"/>
</dbReference>
<reference evidence="4 5" key="1">
    <citation type="submission" date="2020-12" db="EMBL/GenBank/DDBJ databases">
        <title>Geomonas sp. Red421, isolated from paddy soil.</title>
        <authorList>
            <person name="Xu Z."/>
            <person name="Zhang Z."/>
            <person name="Masuda Y."/>
            <person name="Itoh H."/>
            <person name="Senoo K."/>
        </authorList>
    </citation>
    <scope>NUCLEOTIDE SEQUENCE [LARGE SCALE GENOMIC DNA]</scope>
    <source>
        <strain evidence="4 5">Red421</strain>
    </source>
</reference>
<feature type="transmembrane region" description="Helical" evidence="1">
    <location>
        <begin position="20"/>
        <end position="44"/>
    </location>
</feature>
<gene>
    <name evidence="4" type="ORF">JFN91_16765</name>
</gene>
<sequence length="1394" mass="142756">MTGNIFEFQSCRGAIRLTTLLLFFLIQVGVFVTGDSVALAAYYVDFSLGNDANPGTEGAPWKTLAKVNGSAVGAGDTVLLKRGQSWSEYIYPKSGTSGNSTVYSAYGTGDKPVIRGVIANNKSFVAISNMYLSNSSYYQPLSISNNSSHITIENCDVIGGATNNSGSAVFISESAYITIRKSTISHNNLNSYADALQIRGRTNGCLIEENTIGTATHYAVSMSASTDINRDWVGQNNIIRNNFVNNTEGAQVEVMSDSKHNLFDGNVISGGKSTARCSYLPRSFKLVTEGNIVRRNIIKDNLETTGSGISSEVYTYQTYPPNIAFNNRVYNNVITNITHFPLVLATNGNTGTSVYGNYYKNNVIYGNHDAYDVLVQNHTWIHDNYFQNNSIYHDGATNVIFNGSQGETSVEKVQGADPGHWFGNIDKDPLLDENLYPQILSPVIDSAAPLTHITSEEGSGISFTVADAGYFCDGWGATSGDTIQVGEAITTITAIDYAANTITVSAPIAWIQGMGVSLPYSGAALDIGAKEKQQNYTIISTAGAGGSISPAGTSTLNYGASLTYTISADTGYLIADVVVDGTSAGRVSSYTFSNITASHSISASFAATTRTIIATSGAGGSITPSGTSTLDYGASLTYTISPDSGYQIADVTADGTSVGAVSSYTFDNVTASHTISATFVADTHTITATTGTGGSIAPAGTSRVDYGASLTYTITPDSGYQISDVTVDGTPVGAVSSYTFSNVTGNHTISASFATDIRTITATAGTGGSIAPPGISTVSYGDSLTYTITPNSGYQITDVKVNDTSVGAVSSYTFSNVTANHTISATFTVTTCTISASAGTGGSIAPAGTSTVDYGGSLTYTITANSGYLVADVTVDGASVGAVSRYIFSNVTTNHTISATFTVTTHTITATAGAGGSIAPAGTSTVDYGENLTYTITANSGYQVADVTVDGTSVGTVPSYTFNNVTAGHTISATFAAVTHAITATAGAGGSIAPSGTSTVSDGGSLSYTITANSGYQISDVTVDGTPVGAVSSYTFNNVTANHTISATFAITTCSITATAGAGGSIAPAGTSTVNYGEGLTYTITANTGYVIAGVTVDGTSVGAVSSYTFGNVTVNHTISATFTMTTRTITATAGAGGSIAPAGTSTVSYGESLTCTISANTGYVIADVTVDGASVGALSSYTFSNVTANHTISATFTVTTRTIFASAGTGGSIAPAGTSTVNYGASLTYTITANSGYVIADVTVDGASVGAVLSYTFSNVIANHTISATFAIATVADLAIVKTSDQTVYATFSIITYNVTVTNNGPAAAGSVVVTDNLPAHASYQSNTGSCMLSSKKLTCNLGTVGAGQSRTFQITESTQGWHGTITNVTTVTSSTTDNNLSNNSSTSVVTVR</sequence>
<comment type="caution">
    <text evidence="4">The sequence shown here is derived from an EMBL/GenBank/DDBJ whole genome shotgun (WGS) entry which is preliminary data.</text>
</comment>
<dbReference type="Pfam" id="PF18998">
    <property type="entry name" value="Flg_new_2"/>
    <property type="match status" value="8"/>
</dbReference>
<organism evidence="4 5">
    <name type="scientific">Geomonas anaerohicana</name>
    <dbReference type="NCBI Taxonomy" id="2798583"/>
    <lineage>
        <taxon>Bacteria</taxon>
        <taxon>Pseudomonadati</taxon>
        <taxon>Thermodesulfobacteriota</taxon>
        <taxon>Desulfuromonadia</taxon>
        <taxon>Geobacterales</taxon>
        <taxon>Geobacteraceae</taxon>
        <taxon>Geomonas</taxon>
    </lineage>
</organism>
<name>A0ABS0YHR3_9BACT</name>
<evidence type="ECO:0000313" key="4">
    <source>
        <dbReference type="EMBL" id="MBJ6751872.1"/>
    </source>
</evidence>
<feature type="domain" description="Bacterial repeat" evidence="3">
    <location>
        <begin position="759"/>
        <end position="829"/>
    </location>
</feature>
<feature type="domain" description="Bacterial repeat" evidence="3">
    <location>
        <begin position="981"/>
        <end position="1050"/>
    </location>
</feature>
<evidence type="ECO:0000313" key="5">
    <source>
        <dbReference type="Proteomes" id="UP000614714"/>
    </source>
</evidence>
<dbReference type="InterPro" id="IPR006626">
    <property type="entry name" value="PbH1"/>
</dbReference>
<dbReference type="Gene3D" id="2.60.40.3080">
    <property type="match status" value="1"/>
</dbReference>
<dbReference type="EMBL" id="JAEMHL010000009">
    <property type="protein sequence ID" value="MBJ6751872.1"/>
    <property type="molecule type" value="Genomic_DNA"/>
</dbReference>
<feature type="domain" description="Bacterial repeat" evidence="3">
    <location>
        <begin position="685"/>
        <end position="755"/>
    </location>
</feature>
<accession>A0ABS0YHR3</accession>
<evidence type="ECO:0000259" key="2">
    <source>
        <dbReference type="Pfam" id="PF01345"/>
    </source>
</evidence>
<dbReference type="InterPro" id="IPR044060">
    <property type="entry name" value="Bacterial_rp_domain"/>
</dbReference>
<dbReference type="InterPro" id="IPR011050">
    <property type="entry name" value="Pectin_lyase_fold/virulence"/>
</dbReference>
<feature type="domain" description="DUF11" evidence="2">
    <location>
        <begin position="1278"/>
        <end position="1390"/>
    </location>
</feature>
<feature type="domain" description="Bacterial repeat" evidence="3">
    <location>
        <begin position="1055"/>
        <end position="1124"/>
    </location>
</feature>
<dbReference type="InterPro" id="IPR047589">
    <property type="entry name" value="DUF11_rpt"/>
</dbReference>
<feature type="domain" description="Bacterial repeat" evidence="3">
    <location>
        <begin position="1205"/>
        <end position="1272"/>
    </location>
</feature>
<dbReference type="InterPro" id="IPR001434">
    <property type="entry name" value="OmcB-like_DUF11"/>
</dbReference>
<dbReference type="SUPFAM" id="SSF51126">
    <property type="entry name" value="Pectin lyase-like"/>
    <property type="match status" value="1"/>
</dbReference>
<feature type="domain" description="Bacterial repeat" evidence="3">
    <location>
        <begin position="1129"/>
        <end position="1199"/>
    </location>
</feature>
<evidence type="ECO:0000256" key="1">
    <source>
        <dbReference type="SAM" id="Phobius"/>
    </source>
</evidence>
<proteinExistence type="predicted"/>
<dbReference type="Gene3D" id="2.160.20.10">
    <property type="entry name" value="Single-stranded right-handed beta-helix, Pectin lyase-like"/>
    <property type="match status" value="1"/>
</dbReference>
<dbReference type="Proteomes" id="UP000614714">
    <property type="component" value="Unassembled WGS sequence"/>
</dbReference>
<dbReference type="Pfam" id="PF01345">
    <property type="entry name" value="DUF11"/>
    <property type="match status" value="1"/>
</dbReference>